<evidence type="ECO:0000313" key="4">
    <source>
        <dbReference type="EMBL" id="KAL3784381.1"/>
    </source>
</evidence>
<feature type="region of interest" description="Disordered" evidence="3">
    <location>
        <begin position="555"/>
        <end position="588"/>
    </location>
</feature>
<proteinExistence type="predicted"/>
<keyword evidence="1" id="KW-0732">Signal</keyword>
<protein>
    <submittedName>
        <fullName evidence="4">Uncharacterized protein</fullName>
    </submittedName>
</protein>
<evidence type="ECO:0000256" key="2">
    <source>
        <dbReference type="ARBA" id="ARBA00022737"/>
    </source>
</evidence>
<feature type="compositionally biased region" description="Polar residues" evidence="3">
    <location>
        <begin position="260"/>
        <end position="295"/>
    </location>
</feature>
<keyword evidence="2" id="KW-0677">Repeat</keyword>
<dbReference type="Pfam" id="PF04886">
    <property type="entry name" value="PT"/>
    <property type="match status" value="1"/>
</dbReference>
<feature type="region of interest" description="Disordered" evidence="3">
    <location>
        <begin position="257"/>
        <end position="322"/>
    </location>
</feature>
<feature type="region of interest" description="Disordered" evidence="3">
    <location>
        <begin position="184"/>
        <end position="233"/>
    </location>
</feature>
<feature type="region of interest" description="Disordered" evidence="3">
    <location>
        <begin position="502"/>
        <end position="530"/>
    </location>
</feature>
<dbReference type="EMBL" id="JALLPJ020000730">
    <property type="protein sequence ID" value="KAL3784381.1"/>
    <property type="molecule type" value="Genomic_DNA"/>
</dbReference>
<accession>A0ABD3PB46</accession>
<name>A0ABD3PB46_9STRA</name>
<gene>
    <name evidence="4" type="ORF">ACHAWO_001627</name>
</gene>
<evidence type="ECO:0000256" key="1">
    <source>
        <dbReference type="ARBA" id="ARBA00022729"/>
    </source>
</evidence>
<reference evidence="4 5" key="1">
    <citation type="submission" date="2024-10" db="EMBL/GenBank/DDBJ databases">
        <title>Updated reference genomes for cyclostephanoid diatoms.</title>
        <authorList>
            <person name="Roberts W.R."/>
            <person name="Alverson A.J."/>
        </authorList>
    </citation>
    <scope>NUCLEOTIDE SEQUENCE [LARGE SCALE GENOMIC DNA]</scope>
    <source>
        <strain evidence="4 5">AJA010-31</strain>
    </source>
</reference>
<comment type="caution">
    <text evidence="4">The sequence shown here is derived from an EMBL/GenBank/DDBJ whole genome shotgun (WGS) entry which is preliminary data.</text>
</comment>
<evidence type="ECO:0000256" key="3">
    <source>
        <dbReference type="SAM" id="MobiDB-lite"/>
    </source>
</evidence>
<sequence>MAVAFRPTISRICEGAVGNQVNDNGCGISPNDLKDLQAKCERQVNRMTGGDSSIVHDDHFKDDDKWHGSGGDDGYEYIVNTETPTAHPTKKKWGGGWSDDWHGSGDDNFNINRLYIIATRYSCTLPLMLALSELKCQLINQPGNPLAVRQPARPRNLTGVVAGQMIGLDLMMLLELSVLQCPQTSQLHHPPRNPHVAGIIRTSMPTDEPTPSPSKKPTSRPTNRPTHRPTNRLVQSYSLNLIFKIHCAHRSTYAMYSPTARPTNRPTNRWTNRSMFNHSPTARPTNRPSARPTNRPTDRPTKRPSRNPTSRPTKKPHGWGGWNDDGYGYIETAIPTSSPTFAETEASSSEFRDGFKRGEERAEAIWRDNGSDCGYIFSFQDDVDKDLEKNCSNDSSFCQGARAGSYKVVKFYEKQCLEDTADECNDLGIAAAQELAFEYCPFDASSSFAPESQPDYKEACREVATGICKGAVGDQVMDNGCTISTSELKDLQDKCERQVDEMTGGSSSIIDDDHTDDHTDDGKWHGSGDDEFAGIVRTELPTSTPTYYPTKWGGWKGPITEPEPYSHGWGWKHKRGGKPTSHDNDWDN</sequence>
<dbReference type="InterPro" id="IPR006970">
    <property type="entry name" value="PT"/>
</dbReference>
<organism evidence="4 5">
    <name type="scientific">Cyclotella atomus</name>
    <dbReference type="NCBI Taxonomy" id="382360"/>
    <lineage>
        <taxon>Eukaryota</taxon>
        <taxon>Sar</taxon>
        <taxon>Stramenopiles</taxon>
        <taxon>Ochrophyta</taxon>
        <taxon>Bacillariophyta</taxon>
        <taxon>Coscinodiscophyceae</taxon>
        <taxon>Thalassiosirophycidae</taxon>
        <taxon>Stephanodiscales</taxon>
        <taxon>Stephanodiscaceae</taxon>
        <taxon>Cyclotella</taxon>
    </lineage>
</organism>
<feature type="compositionally biased region" description="Basic and acidic residues" evidence="3">
    <location>
        <begin position="511"/>
        <end position="528"/>
    </location>
</feature>
<keyword evidence="5" id="KW-1185">Reference proteome</keyword>
<evidence type="ECO:0000313" key="5">
    <source>
        <dbReference type="Proteomes" id="UP001530400"/>
    </source>
</evidence>
<dbReference type="AlphaFoldDB" id="A0ABD3PB46"/>
<dbReference type="Proteomes" id="UP001530400">
    <property type="component" value="Unassembled WGS sequence"/>
</dbReference>